<keyword evidence="4" id="KW-1185">Reference proteome</keyword>
<feature type="compositionally biased region" description="Basic and acidic residues" evidence="2">
    <location>
        <begin position="45"/>
        <end position="68"/>
    </location>
</feature>
<feature type="region of interest" description="Disordered" evidence="2">
    <location>
        <begin position="227"/>
        <end position="280"/>
    </location>
</feature>
<evidence type="ECO:0000313" key="4">
    <source>
        <dbReference type="Proteomes" id="UP000799423"/>
    </source>
</evidence>
<feature type="compositionally biased region" description="Basic and acidic residues" evidence="2">
    <location>
        <begin position="253"/>
        <end position="280"/>
    </location>
</feature>
<gene>
    <name evidence="3" type="ORF">T440DRAFT_475808</name>
</gene>
<accession>A0A6A7BJW5</accession>
<keyword evidence="1" id="KW-0175">Coiled coil</keyword>
<proteinExistence type="predicted"/>
<evidence type="ECO:0000256" key="2">
    <source>
        <dbReference type="SAM" id="MobiDB-lite"/>
    </source>
</evidence>
<organism evidence="3 4">
    <name type="scientific">Plenodomus tracheiphilus IPT5</name>
    <dbReference type="NCBI Taxonomy" id="1408161"/>
    <lineage>
        <taxon>Eukaryota</taxon>
        <taxon>Fungi</taxon>
        <taxon>Dikarya</taxon>
        <taxon>Ascomycota</taxon>
        <taxon>Pezizomycotina</taxon>
        <taxon>Dothideomycetes</taxon>
        <taxon>Pleosporomycetidae</taxon>
        <taxon>Pleosporales</taxon>
        <taxon>Pleosporineae</taxon>
        <taxon>Leptosphaeriaceae</taxon>
        <taxon>Plenodomus</taxon>
    </lineage>
</organism>
<feature type="region of interest" description="Disordered" evidence="2">
    <location>
        <begin position="27"/>
        <end position="68"/>
    </location>
</feature>
<dbReference type="EMBL" id="MU006292">
    <property type="protein sequence ID" value="KAF2854709.1"/>
    <property type="molecule type" value="Genomic_DNA"/>
</dbReference>
<dbReference type="Proteomes" id="UP000799423">
    <property type="component" value="Unassembled WGS sequence"/>
</dbReference>
<evidence type="ECO:0000313" key="3">
    <source>
        <dbReference type="EMBL" id="KAF2854709.1"/>
    </source>
</evidence>
<sequence>MGRSKRHTSHRKEVGFVTLPSSFLDTLPKRARKKRRRVYDSNGVQEDRDTNKSGKHNTIDDPDAIKHQTELTIDTQGKRIVDATRDMEPANLPQTKYSCTGDHPVVESKLQEQFDTANRDLIAAQSELRIAQDKMAAQESSAVRYVFATQNERIRLVAINKGMREELDRVRTDADATKLQLQSQSERLEESRQRSHAMSKTFWTEVERADIGDEERLRKIGEVLGEGFGRSSSKPHLTTSPYSRASFANSNLRLRDSRYGEREAPDVAESHEARGDSHSS</sequence>
<protein>
    <submittedName>
        <fullName evidence="3">Uncharacterized protein</fullName>
    </submittedName>
</protein>
<dbReference type="AlphaFoldDB" id="A0A6A7BJW5"/>
<evidence type="ECO:0000256" key="1">
    <source>
        <dbReference type="SAM" id="Coils"/>
    </source>
</evidence>
<name>A0A6A7BJW5_9PLEO</name>
<feature type="coiled-coil region" evidence="1">
    <location>
        <begin position="107"/>
        <end position="134"/>
    </location>
</feature>
<reference evidence="3" key="1">
    <citation type="submission" date="2020-01" db="EMBL/GenBank/DDBJ databases">
        <authorList>
            <consortium name="DOE Joint Genome Institute"/>
            <person name="Haridas S."/>
            <person name="Albert R."/>
            <person name="Binder M."/>
            <person name="Bloem J."/>
            <person name="Labutti K."/>
            <person name="Salamov A."/>
            <person name="Andreopoulos B."/>
            <person name="Baker S.E."/>
            <person name="Barry K."/>
            <person name="Bills G."/>
            <person name="Bluhm B.H."/>
            <person name="Cannon C."/>
            <person name="Castanera R."/>
            <person name="Culley D.E."/>
            <person name="Daum C."/>
            <person name="Ezra D."/>
            <person name="Gonzalez J.B."/>
            <person name="Henrissat B."/>
            <person name="Kuo A."/>
            <person name="Liang C."/>
            <person name="Lipzen A."/>
            <person name="Lutzoni F."/>
            <person name="Magnuson J."/>
            <person name="Mondo S."/>
            <person name="Nolan M."/>
            <person name="Ohm R."/>
            <person name="Pangilinan J."/>
            <person name="Park H.-J."/>
            <person name="Ramirez L."/>
            <person name="Alfaro M."/>
            <person name="Sun H."/>
            <person name="Tritt A."/>
            <person name="Yoshinaga Y."/>
            <person name="Zwiers L.-H."/>
            <person name="Turgeon B.G."/>
            <person name="Goodwin S.B."/>
            <person name="Spatafora J.W."/>
            <person name="Crous P.W."/>
            <person name="Grigoriev I.V."/>
        </authorList>
    </citation>
    <scope>NUCLEOTIDE SEQUENCE</scope>
    <source>
        <strain evidence="3">IPT5</strain>
    </source>
</reference>
<feature type="compositionally biased region" description="Polar residues" evidence="2">
    <location>
        <begin position="230"/>
        <end position="252"/>
    </location>
</feature>